<reference evidence="3" key="1">
    <citation type="submission" date="2022-07" db="EMBL/GenBank/DDBJ databases">
        <title>Phylogenomic reconstructions and comparative analyses of Kickxellomycotina fungi.</title>
        <authorList>
            <person name="Reynolds N.K."/>
            <person name="Stajich J.E."/>
            <person name="Barry K."/>
            <person name="Grigoriev I.V."/>
            <person name="Crous P."/>
            <person name="Smith M.E."/>
        </authorList>
    </citation>
    <scope>NUCLEOTIDE SEQUENCE</scope>
    <source>
        <strain evidence="3">RSA 1196</strain>
    </source>
</reference>
<gene>
    <name evidence="3" type="ORF">IWQ62_006042</name>
</gene>
<dbReference type="GO" id="GO:0005829">
    <property type="term" value="C:cytosol"/>
    <property type="evidence" value="ECO:0007669"/>
    <property type="project" value="TreeGrafter"/>
</dbReference>
<evidence type="ECO:0000313" key="3">
    <source>
        <dbReference type="EMBL" id="KAJ1953235.1"/>
    </source>
</evidence>
<dbReference type="AlphaFoldDB" id="A0A9W8E3Z4"/>
<dbReference type="EMBL" id="JANBPY010002932">
    <property type="protein sequence ID" value="KAJ1953235.1"/>
    <property type="molecule type" value="Genomic_DNA"/>
</dbReference>
<dbReference type="Pfam" id="PF00339">
    <property type="entry name" value="Arrestin_N"/>
    <property type="match status" value="1"/>
</dbReference>
<feature type="domain" description="Arrestin C-terminal-like" evidence="2">
    <location>
        <begin position="324"/>
        <end position="558"/>
    </location>
</feature>
<dbReference type="PANTHER" id="PTHR11188">
    <property type="entry name" value="ARRESTIN DOMAIN CONTAINING PROTEIN"/>
    <property type="match status" value="1"/>
</dbReference>
<proteinExistence type="predicted"/>
<dbReference type="InterPro" id="IPR014752">
    <property type="entry name" value="Arrestin-like_C"/>
</dbReference>
<dbReference type="InterPro" id="IPR011022">
    <property type="entry name" value="Arrestin_C-like"/>
</dbReference>
<dbReference type="GO" id="GO:0005886">
    <property type="term" value="C:plasma membrane"/>
    <property type="evidence" value="ECO:0007669"/>
    <property type="project" value="TreeGrafter"/>
</dbReference>
<protein>
    <recommendedName>
        <fullName evidence="2">Arrestin C-terminal-like domain-containing protein</fullName>
    </recommendedName>
</protein>
<keyword evidence="4" id="KW-1185">Reference proteome</keyword>
<evidence type="ECO:0000313" key="4">
    <source>
        <dbReference type="Proteomes" id="UP001150925"/>
    </source>
</evidence>
<feature type="region of interest" description="Disordered" evidence="1">
    <location>
        <begin position="352"/>
        <end position="420"/>
    </location>
</feature>
<dbReference type="Proteomes" id="UP001150925">
    <property type="component" value="Unassembled WGS sequence"/>
</dbReference>
<name>A0A9W8E3Z4_9FUNG</name>
<dbReference type="GO" id="GO:0070086">
    <property type="term" value="P:ubiquitin-dependent endocytosis"/>
    <property type="evidence" value="ECO:0007669"/>
    <property type="project" value="TreeGrafter"/>
</dbReference>
<dbReference type="Pfam" id="PF02752">
    <property type="entry name" value="Arrestin_C"/>
    <property type="match status" value="1"/>
</dbReference>
<evidence type="ECO:0000256" key="1">
    <source>
        <dbReference type="SAM" id="MobiDB-lite"/>
    </source>
</evidence>
<sequence>MVSESNTPAALLARTLSESLYCPPPEPGLHPDDINPLCILLDRARVKEASSDFTTLCRSASQLSMSQFTTKTSPTRQYPQSQPVTPLNRSPILNTPGGQFPERTQTGHTDDSLLGYRRTKLHKSPSSSNMLKKLASLSQNPLRTATSNPLLRIITTENTVIFRGKPDESCGRVLRGTVCLLLSHSLKARRLRLTFRGVEHVRCYLDHHQTDAVHAEDRHVDVSQDLVNHSWTFQEAEPGQAAVTLPPGSYTWPFEIALPGDLPETMCASYGEVSYMLRAELERPAFCFNVVEKKPIVIQRYVVPDESSLLSDATLPPWYSGYHSDSNLRYSVHVPNTVYAFGETIPVTIRLKNEVRRPDPQASLEEGTSSSDSESTESADEEDQGLRLNLDRGPSNSTAPQQTTATVETPSKTPLSEGPSGSQAYDYFGYANEASHASENTVSTLHNLGCYNIATSINEYTYFYTPDRQHYRRASRVVQKVKQPISREVSRSGIFETTVHVPVPEPARAGDCKDIIHDCRTTFMKVKHKIKVGIQVHQGELHGKILVTLPITIVPAPIDHLLADPPQYSEAAPLDSDPTGTSTV</sequence>
<feature type="compositionally biased region" description="Acidic residues" evidence="1">
    <location>
        <begin position="374"/>
        <end position="383"/>
    </location>
</feature>
<dbReference type="SUPFAM" id="SSF81296">
    <property type="entry name" value="E set domains"/>
    <property type="match status" value="1"/>
</dbReference>
<dbReference type="InterPro" id="IPR011021">
    <property type="entry name" value="Arrestin-like_N"/>
</dbReference>
<feature type="region of interest" description="Disordered" evidence="1">
    <location>
        <begin position="68"/>
        <end position="90"/>
    </location>
</feature>
<accession>A0A9W8E3Z4</accession>
<dbReference type="InterPro" id="IPR014756">
    <property type="entry name" value="Ig_E-set"/>
</dbReference>
<organism evidence="3 4">
    <name type="scientific">Dispira parvispora</name>
    <dbReference type="NCBI Taxonomy" id="1520584"/>
    <lineage>
        <taxon>Eukaryota</taxon>
        <taxon>Fungi</taxon>
        <taxon>Fungi incertae sedis</taxon>
        <taxon>Zoopagomycota</taxon>
        <taxon>Kickxellomycotina</taxon>
        <taxon>Dimargaritomycetes</taxon>
        <taxon>Dimargaritales</taxon>
        <taxon>Dimargaritaceae</taxon>
        <taxon>Dispira</taxon>
    </lineage>
</organism>
<dbReference type="GO" id="GO:0030674">
    <property type="term" value="F:protein-macromolecule adaptor activity"/>
    <property type="evidence" value="ECO:0007669"/>
    <property type="project" value="TreeGrafter"/>
</dbReference>
<feature type="non-terminal residue" evidence="3">
    <location>
        <position position="584"/>
    </location>
</feature>
<dbReference type="Gene3D" id="2.60.40.640">
    <property type="match status" value="1"/>
</dbReference>
<evidence type="ECO:0000259" key="2">
    <source>
        <dbReference type="SMART" id="SM01017"/>
    </source>
</evidence>
<dbReference type="GO" id="GO:0031625">
    <property type="term" value="F:ubiquitin protein ligase binding"/>
    <property type="evidence" value="ECO:0007669"/>
    <property type="project" value="TreeGrafter"/>
</dbReference>
<dbReference type="SMART" id="SM01017">
    <property type="entry name" value="Arrestin_C"/>
    <property type="match status" value="1"/>
</dbReference>
<comment type="caution">
    <text evidence="3">The sequence shown here is derived from an EMBL/GenBank/DDBJ whole genome shotgun (WGS) entry which is preliminary data.</text>
</comment>
<dbReference type="PANTHER" id="PTHR11188:SF17">
    <property type="entry name" value="FI21816P1"/>
    <property type="match status" value="1"/>
</dbReference>
<dbReference type="OrthoDB" id="2333384at2759"/>
<dbReference type="InterPro" id="IPR050357">
    <property type="entry name" value="Arrestin_domain-protein"/>
</dbReference>
<feature type="compositionally biased region" description="Polar residues" evidence="1">
    <location>
        <begin position="394"/>
        <end position="420"/>
    </location>
</feature>